<evidence type="ECO:0000313" key="4">
    <source>
        <dbReference type="Proteomes" id="UP001183246"/>
    </source>
</evidence>
<dbReference type="Proteomes" id="UP001183246">
    <property type="component" value="Unassembled WGS sequence"/>
</dbReference>
<keyword evidence="1" id="KW-0233">DNA recombination</keyword>
<name>A0ABU2MII5_9ACTN</name>
<organism evidence="3 4">
    <name type="scientific">Streptomyces litchfieldiae</name>
    <dbReference type="NCBI Taxonomy" id="3075543"/>
    <lineage>
        <taxon>Bacteria</taxon>
        <taxon>Bacillati</taxon>
        <taxon>Actinomycetota</taxon>
        <taxon>Actinomycetes</taxon>
        <taxon>Kitasatosporales</taxon>
        <taxon>Streptomycetaceae</taxon>
        <taxon>Streptomyces</taxon>
    </lineage>
</organism>
<reference evidence="4" key="1">
    <citation type="submission" date="2023-07" db="EMBL/GenBank/DDBJ databases">
        <title>30 novel species of actinomycetes from the DSMZ collection.</title>
        <authorList>
            <person name="Nouioui I."/>
        </authorList>
    </citation>
    <scope>NUCLEOTIDE SEQUENCE [LARGE SCALE GENOMIC DNA]</scope>
    <source>
        <strain evidence="4">DSM 44938</strain>
    </source>
</reference>
<dbReference type="RefSeq" id="WP_311702394.1">
    <property type="nucleotide sequence ID" value="NZ_JAVREL010000001.1"/>
</dbReference>
<sequence>MAIRHMSAPENRTAPAAPPPTYAAAVDHYLAGARVMKSSAWIHRISLTTWGWLFSGRPAPIGPDRHGTTPAPFSLAAVAAPGLPPVLAELAAARADFLDADTVRRELSIARKAIGWWLARGWITSDPTVGIERRPAPPDRAGALAGSQLGALWRLNAPVREKTLWRLVHESGARADEVLCLNVEDLFTAEKCGRIATGGGAVRWIHWRSGTARLLPRLIAGRTRGPLFLADEEAPAWIPEPDRCPVTGRARLSHRRAEKIFEASTRLLANPLARPEDFGELEGWRSLHRLHPGAAPQVPRAGWSGPRNTTNPVSTGSGAFAGRQPRRR</sequence>
<dbReference type="InterPro" id="IPR013762">
    <property type="entry name" value="Integrase-like_cat_sf"/>
</dbReference>
<proteinExistence type="predicted"/>
<keyword evidence="4" id="KW-1185">Reference proteome</keyword>
<dbReference type="InterPro" id="IPR011010">
    <property type="entry name" value="DNA_brk_join_enz"/>
</dbReference>
<feature type="compositionally biased region" description="Polar residues" evidence="2">
    <location>
        <begin position="306"/>
        <end position="317"/>
    </location>
</feature>
<evidence type="ECO:0000256" key="1">
    <source>
        <dbReference type="ARBA" id="ARBA00023172"/>
    </source>
</evidence>
<gene>
    <name evidence="3" type="ORF">RM590_01215</name>
</gene>
<accession>A0ABU2MII5</accession>
<dbReference type="Gene3D" id="1.10.443.10">
    <property type="entry name" value="Intergrase catalytic core"/>
    <property type="match status" value="1"/>
</dbReference>
<evidence type="ECO:0000313" key="3">
    <source>
        <dbReference type="EMBL" id="MDT0341281.1"/>
    </source>
</evidence>
<dbReference type="EMBL" id="JAVREL010000001">
    <property type="protein sequence ID" value="MDT0341281.1"/>
    <property type="molecule type" value="Genomic_DNA"/>
</dbReference>
<dbReference type="SUPFAM" id="SSF56349">
    <property type="entry name" value="DNA breaking-rejoining enzymes"/>
    <property type="match status" value="1"/>
</dbReference>
<feature type="region of interest" description="Disordered" evidence="2">
    <location>
        <begin position="292"/>
        <end position="328"/>
    </location>
</feature>
<evidence type="ECO:0000256" key="2">
    <source>
        <dbReference type="SAM" id="MobiDB-lite"/>
    </source>
</evidence>
<comment type="caution">
    <text evidence="3">The sequence shown here is derived from an EMBL/GenBank/DDBJ whole genome shotgun (WGS) entry which is preliminary data.</text>
</comment>
<protein>
    <submittedName>
        <fullName evidence="3">Site-specific recombinase</fullName>
    </submittedName>
</protein>